<accession>A0ABQ3AWK1</accession>
<evidence type="ECO:0000313" key="2">
    <source>
        <dbReference type="Proteomes" id="UP000601597"/>
    </source>
</evidence>
<organism evidence="1 2">
    <name type="scientific">Marinobacter zhanjiangensis</name>
    <dbReference type="NCBI Taxonomy" id="578215"/>
    <lineage>
        <taxon>Bacteria</taxon>
        <taxon>Pseudomonadati</taxon>
        <taxon>Pseudomonadota</taxon>
        <taxon>Gammaproteobacteria</taxon>
        <taxon>Pseudomonadales</taxon>
        <taxon>Marinobacteraceae</taxon>
        <taxon>Marinobacter</taxon>
    </lineage>
</organism>
<proteinExistence type="predicted"/>
<dbReference type="Proteomes" id="UP000601597">
    <property type="component" value="Unassembled WGS sequence"/>
</dbReference>
<dbReference type="EMBL" id="BMXV01000002">
    <property type="protein sequence ID" value="GGY67469.1"/>
    <property type="molecule type" value="Genomic_DNA"/>
</dbReference>
<name>A0ABQ3AWK1_9GAMM</name>
<gene>
    <name evidence="1" type="ORF">GCM10007071_13090</name>
</gene>
<keyword evidence="2" id="KW-1185">Reference proteome</keyword>
<comment type="caution">
    <text evidence="1">The sequence shown here is derived from an EMBL/GenBank/DDBJ whole genome shotgun (WGS) entry which is preliminary data.</text>
</comment>
<dbReference type="RefSeq" id="WP_189574525.1">
    <property type="nucleotide sequence ID" value="NZ_BMXV01000002.1"/>
</dbReference>
<sequence length="151" mass="16604">MRRTLLVVAVLVVLVAVAVPGYRWMTTGQGSQGEDLAATAVCYPLRETCRWQTPAGEASVSMAALEGDELQMDLTLSGVSDPVIAILTGESMYMGEYPLRMEKTDDQDHFRARFVPPFCSTGDDMVWRVNLRVGTEALPLPVRLVFRHTGA</sequence>
<reference evidence="2" key="1">
    <citation type="journal article" date="2019" name="Int. J. Syst. Evol. Microbiol.">
        <title>The Global Catalogue of Microorganisms (GCM) 10K type strain sequencing project: providing services to taxonomists for standard genome sequencing and annotation.</title>
        <authorList>
            <consortium name="The Broad Institute Genomics Platform"/>
            <consortium name="The Broad Institute Genome Sequencing Center for Infectious Disease"/>
            <person name="Wu L."/>
            <person name="Ma J."/>
        </authorList>
    </citation>
    <scope>NUCLEOTIDE SEQUENCE [LARGE SCALE GENOMIC DNA]</scope>
    <source>
        <strain evidence="2">KCTC 22280</strain>
    </source>
</reference>
<protein>
    <submittedName>
        <fullName evidence="1">Uncharacterized protein</fullName>
    </submittedName>
</protein>
<evidence type="ECO:0000313" key="1">
    <source>
        <dbReference type="EMBL" id="GGY67469.1"/>
    </source>
</evidence>